<feature type="compositionally biased region" description="Basic and acidic residues" evidence="7">
    <location>
        <begin position="98"/>
        <end position="109"/>
    </location>
</feature>
<feature type="domain" description="AP2/ERF" evidence="8">
    <location>
        <begin position="117"/>
        <end position="174"/>
    </location>
</feature>
<keyword evidence="6" id="KW-0539">Nucleus</keyword>
<sequence>MCGGSIISDFTPPSRSSRRLTTDLLWGSIVAADLNSNEKRKKYQAESYESKPLLKPGAIDEDFEADFMNFSCHEEIDAKRFAFSASKNSGLRGSKSVKHSEYNDDAEKSSRRKRKNQYRGIRQRPWGKWAAEIRDPKKGVRVWLGTFNTAEEAARAYDTEARRIRGKKAKVNFAEDAPASASGSSVNVIAPKVLPKESPELVQPSLNPIMPFMNMDNESNYFGFLENKPPTEQHGYTDIYSTTDVMGLKSFTPDGANLYFSSDQGSSFECSNFGWGENYSRTPEISSVLSATVEDDQAQFLEDACLAKKPEFSSESLLPADENTVNNLSVELSAFESEMKLFQMPYLERNWDASVDTFMNGETTQDGNTMDLWSFDDVPSMMGGGDRHLATSLGLNERIEVEGLLNRPNAAWSFIISEAFLELRPNINVKCNVICYDEDSALHHVNKTNIMCKKWLLWSELWAAGFGHEI</sequence>
<keyword evidence="2" id="KW-0611">Plant defense</keyword>
<dbReference type="Proteomes" id="UP001604277">
    <property type="component" value="Unassembled WGS sequence"/>
</dbReference>
<reference evidence="10" key="1">
    <citation type="submission" date="2024-07" db="EMBL/GenBank/DDBJ databases">
        <title>Two chromosome-level genome assemblies of Korean endemic species Abeliophyllum distichum and Forsythia ovata (Oleaceae).</title>
        <authorList>
            <person name="Jang H."/>
        </authorList>
    </citation>
    <scope>NUCLEOTIDE SEQUENCE [LARGE SCALE GENOMIC DNA]</scope>
</reference>
<keyword evidence="10" id="KW-1185">Reference proteome</keyword>
<organism evidence="9 10">
    <name type="scientific">Forsythia ovata</name>
    <dbReference type="NCBI Taxonomy" id="205694"/>
    <lineage>
        <taxon>Eukaryota</taxon>
        <taxon>Viridiplantae</taxon>
        <taxon>Streptophyta</taxon>
        <taxon>Embryophyta</taxon>
        <taxon>Tracheophyta</taxon>
        <taxon>Spermatophyta</taxon>
        <taxon>Magnoliopsida</taxon>
        <taxon>eudicotyledons</taxon>
        <taxon>Gunneridae</taxon>
        <taxon>Pentapetalae</taxon>
        <taxon>asterids</taxon>
        <taxon>lamiids</taxon>
        <taxon>Lamiales</taxon>
        <taxon>Oleaceae</taxon>
        <taxon>Forsythieae</taxon>
        <taxon>Forsythia</taxon>
    </lineage>
</organism>
<dbReference type="GO" id="GO:0006952">
    <property type="term" value="P:defense response"/>
    <property type="evidence" value="ECO:0007669"/>
    <property type="project" value="UniProtKB-KW"/>
</dbReference>
<dbReference type="GO" id="GO:0005634">
    <property type="term" value="C:nucleus"/>
    <property type="evidence" value="ECO:0007669"/>
    <property type="project" value="UniProtKB-SubCell"/>
</dbReference>
<comment type="caution">
    <text evidence="9">The sequence shown here is derived from an EMBL/GenBank/DDBJ whole genome shotgun (WGS) entry which is preliminary data.</text>
</comment>
<evidence type="ECO:0000256" key="3">
    <source>
        <dbReference type="ARBA" id="ARBA00023015"/>
    </source>
</evidence>
<dbReference type="EMBL" id="JBFOLJ010000020">
    <property type="protein sequence ID" value="KAL2462392.1"/>
    <property type="molecule type" value="Genomic_DNA"/>
</dbReference>
<accession>A0ABD1PES4</accession>
<evidence type="ECO:0000256" key="4">
    <source>
        <dbReference type="ARBA" id="ARBA00023125"/>
    </source>
</evidence>
<gene>
    <name evidence="9" type="ORF">Fot_53629</name>
</gene>
<dbReference type="Pfam" id="PF00847">
    <property type="entry name" value="AP2"/>
    <property type="match status" value="1"/>
</dbReference>
<feature type="region of interest" description="Disordered" evidence="7">
    <location>
        <begin position="88"/>
        <end position="122"/>
    </location>
</feature>
<comment type="subcellular location">
    <subcellularLocation>
        <location evidence="1">Nucleus</location>
    </subcellularLocation>
</comment>
<evidence type="ECO:0000256" key="7">
    <source>
        <dbReference type="SAM" id="MobiDB-lite"/>
    </source>
</evidence>
<name>A0ABD1PES4_9LAMI</name>
<evidence type="ECO:0000256" key="1">
    <source>
        <dbReference type="ARBA" id="ARBA00004123"/>
    </source>
</evidence>
<evidence type="ECO:0000313" key="10">
    <source>
        <dbReference type="Proteomes" id="UP001604277"/>
    </source>
</evidence>
<dbReference type="FunFam" id="3.30.730.10:FF:000001">
    <property type="entry name" value="Ethylene-responsive transcription factor 2"/>
    <property type="match status" value="1"/>
</dbReference>
<dbReference type="SMART" id="SM00380">
    <property type="entry name" value="AP2"/>
    <property type="match status" value="1"/>
</dbReference>
<keyword evidence="4" id="KW-0238">DNA-binding</keyword>
<keyword evidence="3" id="KW-0805">Transcription regulation</keyword>
<dbReference type="Gene3D" id="3.30.730.10">
    <property type="entry name" value="AP2/ERF domain"/>
    <property type="match status" value="1"/>
</dbReference>
<dbReference type="GO" id="GO:0003677">
    <property type="term" value="F:DNA binding"/>
    <property type="evidence" value="ECO:0007669"/>
    <property type="project" value="UniProtKB-KW"/>
</dbReference>
<dbReference type="InterPro" id="IPR044808">
    <property type="entry name" value="ERF_plant"/>
</dbReference>
<dbReference type="InterPro" id="IPR036955">
    <property type="entry name" value="AP2/ERF_dom_sf"/>
</dbReference>
<evidence type="ECO:0000256" key="5">
    <source>
        <dbReference type="ARBA" id="ARBA00023163"/>
    </source>
</evidence>
<dbReference type="AlphaFoldDB" id="A0ABD1PES4"/>
<proteinExistence type="predicted"/>
<keyword evidence="5" id="KW-0804">Transcription</keyword>
<evidence type="ECO:0000256" key="2">
    <source>
        <dbReference type="ARBA" id="ARBA00022821"/>
    </source>
</evidence>
<dbReference type="PANTHER" id="PTHR31190">
    <property type="entry name" value="DNA-BINDING DOMAIN"/>
    <property type="match status" value="1"/>
</dbReference>
<dbReference type="SUPFAM" id="SSF54171">
    <property type="entry name" value="DNA-binding domain"/>
    <property type="match status" value="1"/>
</dbReference>
<dbReference type="PRINTS" id="PR00367">
    <property type="entry name" value="ETHRSPELEMNT"/>
</dbReference>
<evidence type="ECO:0000259" key="8">
    <source>
        <dbReference type="PROSITE" id="PS51032"/>
    </source>
</evidence>
<dbReference type="InterPro" id="IPR016177">
    <property type="entry name" value="DNA-bd_dom_sf"/>
</dbReference>
<dbReference type="CDD" id="cd00018">
    <property type="entry name" value="AP2"/>
    <property type="match status" value="1"/>
</dbReference>
<evidence type="ECO:0000313" key="9">
    <source>
        <dbReference type="EMBL" id="KAL2462392.1"/>
    </source>
</evidence>
<dbReference type="PANTHER" id="PTHR31190:SF480">
    <property type="entry name" value="ETHYLENE-RESPONSIVE TRANSCRIPTION FACTOR RAP2-12"/>
    <property type="match status" value="1"/>
</dbReference>
<evidence type="ECO:0000256" key="6">
    <source>
        <dbReference type="ARBA" id="ARBA00023242"/>
    </source>
</evidence>
<dbReference type="PROSITE" id="PS51032">
    <property type="entry name" value="AP2_ERF"/>
    <property type="match status" value="1"/>
</dbReference>
<dbReference type="InterPro" id="IPR001471">
    <property type="entry name" value="AP2/ERF_dom"/>
</dbReference>
<protein>
    <submittedName>
        <fullName evidence="9">Ethylene-responsive transcription factor Related to AP22-12</fullName>
    </submittedName>
</protein>